<comment type="subcellular location">
    <subcellularLocation>
        <location evidence="1">Membrane</location>
        <topology evidence="1">Single-pass membrane protein</topology>
    </subcellularLocation>
</comment>
<dbReference type="OrthoDB" id="5985073at2759"/>
<dbReference type="AlphaFoldDB" id="A0A9X0A098"/>
<keyword evidence="7" id="KW-1185">Reference proteome</keyword>
<gene>
    <name evidence="6" type="ORF">OS493_025159</name>
</gene>
<comment type="caution">
    <text evidence="6">The sequence shown here is derived from an EMBL/GenBank/DDBJ whole genome shotgun (WGS) entry which is preliminary data.</text>
</comment>
<accession>A0A9X0A098</accession>
<protein>
    <recommendedName>
        <fullName evidence="8">WSC domain-containing protein</fullName>
    </recommendedName>
</protein>
<dbReference type="PANTHER" id="PTHR16059:SF25">
    <property type="entry name" value="LYSOZYME"/>
    <property type="match status" value="1"/>
</dbReference>
<keyword evidence="2" id="KW-0812">Transmembrane</keyword>
<evidence type="ECO:0000313" key="7">
    <source>
        <dbReference type="Proteomes" id="UP001163046"/>
    </source>
</evidence>
<keyword evidence="5" id="KW-0472">Membrane</keyword>
<evidence type="ECO:0000256" key="5">
    <source>
        <dbReference type="ARBA" id="ARBA00023136"/>
    </source>
</evidence>
<name>A0A9X0A098_9CNID</name>
<evidence type="ECO:0008006" key="8">
    <source>
        <dbReference type="Google" id="ProtNLM"/>
    </source>
</evidence>
<dbReference type="GO" id="GO:0016020">
    <property type="term" value="C:membrane"/>
    <property type="evidence" value="ECO:0007669"/>
    <property type="project" value="UniProtKB-SubCell"/>
</dbReference>
<keyword evidence="3" id="KW-0732">Signal</keyword>
<proteinExistence type="predicted"/>
<evidence type="ECO:0000256" key="4">
    <source>
        <dbReference type="ARBA" id="ARBA00022989"/>
    </source>
</evidence>
<evidence type="ECO:0000256" key="2">
    <source>
        <dbReference type="ARBA" id="ARBA00022692"/>
    </source>
</evidence>
<dbReference type="PANTHER" id="PTHR16059">
    <property type="entry name" value="ANTHRAX TOXIN RECEPTOR"/>
    <property type="match status" value="1"/>
</dbReference>
<sequence>MARRSRSLSLPGRPSRFPLMEKNIALSKRKQVHWSTDLEEVIYFAPDSAIMRRDGSALRTFDRRVRMLRARSSSTLNKRLPLKASQTLARSINDANSMLIRTGVNILTHQFDRLKNRSDSLDMFDEQSNSRWKELLALYQKRMRDQLDEQEEEWVLEPRQEKRISARIECDVPFTTIGCFQDSTKRLLPHYILNEMDPSISNYGGECWAGHKSTNNYMSLGEADPDMCLGDDYKNCGKFDRFCAGKLWANMVYEIDDPTCSLEYEKVGCFQDRHRSQRPLPSYLMNDRDVFHHTFSGKLIDWRNWDVYVPDLACRCAKKAHEKGMTFFGLQFYGECWSGANSQNTFAMDGPHQACTDQCYQPCHPYSKFCVGQNFVNFVYKIKSRECEIGIQPIGCFNEEKNNRAFGEEIYNEVDPSSPVFAGHLISTKNWAKDFPLLLCKCARSAKAKGYDYFGVNNFGSCWSDEVAAGRYNLHGESSQCFEGDVTAAGSNKTQKLCPPGSMLCSGGAVTNYVYKMTDPIPVI</sequence>
<keyword evidence="4" id="KW-1133">Transmembrane helix</keyword>
<organism evidence="6 7">
    <name type="scientific">Desmophyllum pertusum</name>
    <dbReference type="NCBI Taxonomy" id="174260"/>
    <lineage>
        <taxon>Eukaryota</taxon>
        <taxon>Metazoa</taxon>
        <taxon>Cnidaria</taxon>
        <taxon>Anthozoa</taxon>
        <taxon>Hexacorallia</taxon>
        <taxon>Scleractinia</taxon>
        <taxon>Caryophylliina</taxon>
        <taxon>Caryophylliidae</taxon>
        <taxon>Desmophyllum</taxon>
    </lineage>
</organism>
<dbReference type="Proteomes" id="UP001163046">
    <property type="component" value="Unassembled WGS sequence"/>
</dbReference>
<evidence type="ECO:0000256" key="1">
    <source>
        <dbReference type="ARBA" id="ARBA00004167"/>
    </source>
</evidence>
<dbReference type="EMBL" id="MU825416">
    <property type="protein sequence ID" value="KAJ7390458.1"/>
    <property type="molecule type" value="Genomic_DNA"/>
</dbReference>
<evidence type="ECO:0000313" key="6">
    <source>
        <dbReference type="EMBL" id="KAJ7390458.1"/>
    </source>
</evidence>
<reference evidence="6" key="1">
    <citation type="submission" date="2023-01" db="EMBL/GenBank/DDBJ databases">
        <title>Genome assembly of the deep-sea coral Lophelia pertusa.</title>
        <authorList>
            <person name="Herrera S."/>
            <person name="Cordes E."/>
        </authorList>
    </citation>
    <scope>NUCLEOTIDE SEQUENCE</scope>
    <source>
        <strain evidence="6">USNM1676648</strain>
        <tissue evidence="6">Polyp</tissue>
    </source>
</reference>
<evidence type="ECO:0000256" key="3">
    <source>
        <dbReference type="ARBA" id="ARBA00022729"/>
    </source>
</evidence>